<dbReference type="Gene3D" id="1.20.5.1030">
    <property type="entry name" value="Preprotein translocase secy subunit"/>
    <property type="match status" value="1"/>
</dbReference>
<dbReference type="PROSITE" id="PS01067">
    <property type="entry name" value="SECE_SEC61G"/>
    <property type="match status" value="1"/>
</dbReference>
<evidence type="ECO:0000256" key="7">
    <source>
        <dbReference type="ARBA" id="ARBA00023010"/>
    </source>
</evidence>
<evidence type="ECO:0000256" key="5">
    <source>
        <dbReference type="ARBA" id="ARBA00022927"/>
    </source>
</evidence>
<dbReference type="NCBIfam" id="TIGR00964">
    <property type="entry name" value="secE_bact"/>
    <property type="match status" value="1"/>
</dbReference>
<accession>A0A382Y6Y0</accession>
<evidence type="ECO:0000256" key="6">
    <source>
        <dbReference type="ARBA" id="ARBA00022989"/>
    </source>
</evidence>
<evidence type="ECO:0000256" key="4">
    <source>
        <dbReference type="ARBA" id="ARBA00022692"/>
    </source>
</evidence>
<evidence type="ECO:0008006" key="11">
    <source>
        <dbReference type="Google" id="ProtNLM"/>
    </source>
</evidence>
<dbReference type="Pfam" id="PF00584">
    <property type="entry name" value="SecE"/>
    <property type="match status" value="1"/>
</dbReference>
<dbReference type="HAMAP" id="MF_00422">
    <property type="entry name" value="SecE"/>
    <property type="match status" value="1"/>
</dbReference>
<dbReference type="PANTHER" id="PTHR33910:SF1">
    <property type="entry name" value="PROTEIN TRANSLOCASE SUBUNIT SECE"/>
    <property type="match status" value="1"/>
</dbReference>
<dbReference type="EMBL" id="UINC01173130">
    <property type="protein sequence ID" value="SVD78561.1"/>
    <property type="molecule type" value="Genomic_DNA"/>
</dbReference>
<dbReference type="InterPro" id="IPR038379">
    <property type="entry name" value="SecE_sf"/>
</dbReference>
<comment type="subcellular location">
    <subcellularLocation>
        <location evidence="1">Membrane</location>
    </subcellularLocation>
</comment>
<dbReference type="InterPro" id="IPR005807">
    <property type="entry name" value="SecE_bac"/>
</dbReference>
<dbReference type="GO" id="GO:0006886">
    <property type="term" value="P:intracellular protein transport"/>
    <property type="evidence" value="ECO:0007669"/>
    <property type="project" value="InterPro"/>
</dbReference>
<gene>
    <name evidence="10" type="ORF">METZ01_LOCUS431415</name>
</gene>
<keyword evidence="4 9" id="KW-0812">Transmembrane</keyword>
<evidence type="ECO:0000256" key="1">
    <source>
        <dbReference type="ARBA" id="ARBA00004370"/>
    </source>
</evidence>
<name>A0A382Y6Y0_9ZZZZ</name>
<dbReference type="GO" id="GO:0008320">
    <property type="term" value="F:protein transmembrane transporter activity"/>
    <property type="evidence" value="ECO:0007669"/>
    <property type="project" value="InterPro"/>
</dbReference>
<evidence type="ECO:0000256" key="9">
    <source>
        <dbReference type="SAM" id="Phobius"/>
    </source>
</evidence>
<dbReference type="GO" id="GO:0043952">
    <property type="term" value="P:protein transport by the Sec complex"/>
    <property type="evidence" value="ECO:0007669"/>
    <property type="project" value="TreeGrafter"/>
</dbReference>
<keyword evidence="5" id="KW-0653">Protein transport</keyword>
<evidence type="ECO:0000256" key="3">
    <source>
        <dbReference type="ARBA" id="ARBA00022475"/>
    </source>
</evidence>
<keyword evidence="2" id="KW-0813">Transport</keyword>
<evidence type="ECO:0000256" key="8">
    <source>
        <dbReference type="ARBA" id="ARBA00023136"/>
    </source>
</evidence>
<proteinExistence type="inferred from homology"/>
<evidence type="ECO:0000256" key="2">
    <source>
        <dbReference type="ARBA" id="ARBA00022448"/>
    </source>
</evidence>
<organism evidence="10">
    <name type="scientific">marine metagenome</name>
    <dbReference type="NCBI Taxonomy" id="408172"/>
    <lineage>
        <taxon>unclassified sequences</taxon>
        <taxon>metagenomes</taxon>
        <taxon>ecological metagenomes</taxon>
    </lineage>
</organism>
<keyword evidence="3" id="KW-1003">Cell membrane</keyword>
<dbReference type="AlphaFoldDB" id="A0A382Y6Y0"/>
<dbReference type="GO" id="GO:0005886">
    <property type="term" value="C:plasma membrane"/>
    <property type="evidence" value="ECO:0007669"/>
    <property type="project" value="TreeGrafter"/>
</dbReference>
<protein>
    <recommendedName>
        <fullName evidence="11">Protein translocase subunit SecE</fullName>
    </recommendedName>
</protein>
<reference evidence="10" key="1">
    <citation type="submission" date="2018-05" db="EMBL/GenBank/DDBJ databases">
        <authorList>
            <person name="Lanie J.A."/>
            <person name="Ng W.-L."/>
            <person name="Kazmierczak K.M."/>
            <person name="Andrzejewski T.M."/>
            <person name="Davidsen T.M."/>
            <person name="Wayne K.J."/>
            <person name="Tettelin H."/>
            <person name="Glass J.I."/>
            <person name="Rusch D."/>
            <person name="Podicherti R."/>
            <person name="Tsui H.-C.T."/>
            <person name="Winkler M.E."/>
        </authorList>
    </citation>
    <scope>NUCLEOTIDE SEQUENCE</scope>
</reference>
<sequence length="60" mass="6509">MITRALEFLAEVKAEVNKVTWPSRREALGGTAVVLVVVLLMATFLGIIDAILSKIVQSII</sequence>
<keyword evidence="8 9" id="KW-0472">Membrane</keyword>
<dbReference type="PANTHER" id="PTHR33910">
    <property type="entry name" value="PROTEIN TRANSLOCASE SUBUNIT SECE"/>
    <property type="match status" value="1"/>
</dbReference>
<dbReference type="InterPro" id="IPR001901">
    <property type="entry name" value="Translocase_SecE/Sec61-g"/>
</dbReference>
<keyword evidence="7" id="KW-0811">Translocation</keyword>
<keyword evidence="6 9" id="KW-1133">Transmembrane helix</keyword>
<evidence type="ECO:0000313" key="10">
    <source>
        <dbReference type="EMBL" id="SVD78561.1"/>
    </source>
</evidence>
<dbReference type="GO" id="GO:0006605">
    <property type="term" value="P:protein targeting"/>
    <property type="evidence" value="ECO:0007669"/>
    <property type="project" value="InterPro"/>
</dbReference>
<dbReference type="GO" id="GO:0009306">
    <property type="term" value="P:protein secretion"/>
    <property type="evidence" value="ECO:0007669"/>
    <property type="project" value="InterPro"/>
</dbReference>
<feature type="transmembrane region" description="Helical" evidence="9">
    <location>
        <begin position="27"/>
        <end position="52"/>
    </location>
</feature>